<dbReference type="InterPro" id="IPR029058">
    <property type="entry name" value="AB_hydrolase_fold"/>
</dbReference>
<dbReference type="GO" id="GO:0004806">
    <property type="term" value="F:triacylglycerol lipase activity"/>
    <property type="evidence" value="ECO:0007669"/>
    <property type="project" value="InterPro"/>
</dbReference>
<gene>
    <name evidence="1" type="ORF">GLP40_24665</name>
</gene>
<sequence>MTANTNRFDEAAVGAGYPGAFEPGRLLGAEPMIARMLPGIRLPARAWRTSYTSTTATGAPTHVTGTVLVPNTPWRGPGSRPLVGYAVGTQGLAGTVAAASWQLRFGLEYESVFLRAALRRGWALAITDYPGLGTPGLHPYVMGRALGPAVLDIMRAARRLPDADLDPDGPLGIYGYSEGGNAAGWALQLQPDYAPDLPLAGGVVGSAPADMVDMVRFLDGTPFAFLLFYGVLGIEAAYPELNVLQHLKPHGRALAALFRRTHIAAAAMLGIGAGVVVPTKVSTFCHRPPFEVPEVKARLLENRLGGIAPAAPVLVAGGTGEQVIPYPQAVRLAEDWEASGAEVTMRTLHGREHIGGAMAFAGPAMRFLSERFTEQADAPVLRRGA</sequence>
<dbReference type="Proteomes" id="UP000432464">
    <property type="component" value="Unassembled WGS sequence"/>
</dbReference>
<dbReference type="EMBL" id="WMBB01000012">
    <property type="protein sequence ID" value="MTE15951.1"/>
    <property type="molecule type" value="Genomic_DNA"/>
</dbReference>
<name>A0A6I3L2V5_9NOCA</name>
<comment type="caution">
    <text evidence="1">The sequence shown here is derived from an EMBL/GenBank/DDBJ whole genome shotgun (WGS) entry which is preliminary data.</text>
</comment>
<dbReference type="GO" id="GO:0016042">
    <property type="term" value="P:lipid catabolic process"/>
    <property type="evidence" value="ECO:0007669"/>
    <property type="project" value="InterPro"/>
</dbReference>
<proteinExistence type="predicted"/>
<dbReference type="Gene3D" id="3.40.50.1820">
    <property type="entry name" value="alpha/beta hydrolase"/>
    <property type="match status" value="1"/>
</dbReference>
<evidence type="ECO:0000313" key="1">
    <source>
        <dbReference type="EMBL" id="MTE15951.1"/>
    </source>
</evidence>
<protein>
    <submittedName>
        <fullName evidence="1">Lipase</fullName>
    </submittedName>
</protein>
<dbReference type="RefSeq" id="WP_154790385.1">
    <property type="nucleotide sequence ID" value="NZ_WMBB01000012.1"/>
</dbReference>
<dbReference type="SUPFAM" id="SSF53474">
    <property type="entry name" value="alpha/beta-Hydrolases"/>
    <property type="match status" value="1"/>
</dbReference>
<dbReference type="Gene3D" id="1.10.260.130">
    <property type="match status" value="1"/>
</dbReference>
<evidence type="ECO:0000313" key="2">
    <source>
        <dbReference type="Proteomes" id="UP000432464"/>
    </source>
</evidence>
<dbReference type="InterPro" id="IPR005152">
    <property type="entry name" value="Lipase_secreted"/>
</dbReference>
<accession>A0A6I3L2V5</accession>
<reference evidence="1 2" key="1">
    <citation type="submission" date="2019-11" db="EMBL/GenBank/DDBJ databases">
        <title>Nocardia sp. nov. CT2-14 isolated from soil.</title>
        <authorList>
            <person name="Kanchanasin P."/>
            <person name="Tanasupawat S."/>
            <person name="Yuki M."/>
            <person name="Kudo T."/>
        </authorList>
    </citation>
    <scope>NUCLEOTIDE SEQUENCE [LARGE SCALE GENOMIC DNA]</scope>
    <source>
        <strain evidence="1 2">CT2-14</strain>
    </source>
</reference>
<dbReference type="Pfam" id="PF03583">
    <property type="entry name" value="LIP"/>
    <property type="match status" value="1"/>
</dbReference>
<dbReference type="PIRSF" id="PIRSF029171">
    <property type="entry name" value="Esterase_LipA"/>
    <property type="match status" value="1"/>
</dbReference>
<organism evidence="1 2">
    <name type="scientific">Nocardia aurantiaca</name>
    <dbReference type="NCBI Taxonomy" id="2675850"/>
    <lineage>
        <taxon>Bacteria</taxon>
        <taxon>Bacillati</taxon>
        <taxon>Actinomycetota</taxon>
        <taxon>Actinomycetes</taxon>
        <taxon>Mycobacteriales</taxon>
        <taxon>Nocardiaceae</taxon>
        <taxon>Nocardia</taxon>
    </lineage>
</organism>
<dbReference type="PANTHER" id="PTHR34853:SF1">
    <property type="entry name" value="LIPASE 5"/>
    <property type="match status" value="1"/>
</dbReference>
<keyword evidence="2" id="KW-1185">Reference proteome</keyword>
<dbReference type="AlphaFoldDB" id="A0A6I3L2V5"/>
<dbReference type="PANTHER" id="PTHR34853">
    <property type="match status" value="1"/>
</dbReference>